<evidence type="ECO:0000256" key="1">
    <source>
        <dbReference type="SAM" id="Phobius"/>
    </source>
</evidence>
<reference evidence="2" key="2">
    <citation type="journal article" date="2023" name="Microbiol Resour">
        <title>Decontamination and Annotation of the Draft Genome Sequence of the Oomycete Lagenidium giganteum ARSEF 373.</title>
        <authorList>
            <person name="Morgan W.R."/>
            <person name="Tartar A."/>
        </authorList>
    </citation>
    <scope>NUCLEOTIDE SEQUENCE</scope>
    <source>
        <strain evidence="2">ARSEF 373</strain>
    </source>
</reference>
<proteinExistence type="predicted"/>
<dbReference type="PROSITE" id="PS51257">
    <property type="entry name" value="PROKAR_LIPOPROTEIN"/>
    <property type="match status" value="1"/>
</dbReference>
<dbReference type="SUPFAM" id="SSF53756">
    <property type="entry name" value="UDP-Glycosyltransferase/glycogen phosphorylase"/>
    <property type="match status" value="1"/>
</dbReference>
<keyword evidence="1" id="KW-0812">Transmembrane</keyword>
<keyword evidence="1" id="KW-0472">Membrane</keyword>
<dbReference type="Proteomes" id="UP001146120">
    <property type="component" value="Unassembled WGS sequence"/>
</dbReference>
<dbReference type="AlphaFoldDB" id="A0AAV2YTA0"/>
<feature type="transmembrane region" description="Helical" evidence="1">
    <location>
        <begin position="21"/>
        <end position="38"/>
    </location>
</feature>
<dbReference type="Gene3D" id="3.40.50.2000">
    <property type="entry name" value="Glycogen Phosphorylase B"/>
    <property type="match status" value="1"/>
</dbReference>
<evidence type="ECO:0000313" key="3">
    <source>
        <dbReference type="Proteomes" id="UP001146120"/>
    </source>
</evidence>
<protein>
    <submittedName>
        <fullName evidence="2">Uncharacterized protein</fullName>
    </submittedName>
</protein>
<dbReference type="EMBL" id="DAKRPA010000122">
    <property type="protein sequence ID" value="DAZ97907.1"/>
    <property type="molecule type" value="Genomic_DNA"/>
</dbReference>
<reference evidence="2" key="1">
    <citation type="submission" date="2022-11" db="EMBL/GenBank/DDBJ databases">
        <authorList>
            <person name="Morgan W.R."/>
            <person name="Tartar A."/>
        </authorList>
    </citation>
    <scope>NUCLEOTIDE SEQUENCE</scope>
    <source>
        <strain evidence="2">ARSEF 373</strain>
    </source>
</reference>
<keyword evidence="3" id="KW-1185">Reference proteome</keyword>
<gene>
    <name evidence="2" type="ORF">N0F65_012170</name>
</gene>
<organism evidence="2 3">
    <name type="scientific">Lagenidium giganteum</name>
    <dbReference type="NCBI Taxonomy" id="4803"/>
    <lineage>
        <taxon>Eukaryota</taxon>
        <taxon>Sar</taxon>
        <taxon>Stramenopiles</taxon>
        <taxon>Oomycota</taxon>
        <taxon>Peronosporomycetes</taxon>
        <taxon>Pythiales</taxon>
        <taxon>Pythiaceae</taxon>
    </lineage>
</organism>
<sequence length="514" mass="58327">MVKWYIATEAAMKRRHGRWHPVLAGLLLLACVSLWLQWSELPSSRFAVHLEPLSPEDEGAGWRRDTPLTRADIADDLRHMVRLHDACMTKAESHIITWRHGIDQDHNNSALIPRNDTKRLYNELKRCPDVDVYHPDRCMGSGYCEDFAAFTKYLESRILPQWAINMTFVDPATGRSVSYMDLCPTTPLLVFNHYADDLLTSSLWPTSKPVYLMPNIEMHELGSFHLRRADVVLCRTRVCVQHIRAWYKQYDDPQKHKVVYTRHTSTDPVTRARMATPGGASDAKGWEISDKRFEDLRFLHTAGGSPYKGTTEVLDCWLSKPQLPPLDLYIHEDRYNASFQSTYGGFIAYSKNVHLHTGNFDAQSFAQVTAQAAYFLGPSVQEGYGHYLNQARASGGLIITTDVPPMNELVDNTTGLLERTRRAIDPHQLLGGDFSGPFSLHTEGLVAVTDGLDICRAVQEMIAGTDAVKRRVLAQSAQQRYFQDTRFFAERMKQVKLHAQDTSRGNHPALRVEA</sequence>
<name>A0AAV2YTA0_9STRA</name>
<evidence type="ECO:0000313" key="2">
    <source>
        <dbReference type="EMBL" id="DAZ97907.1"/>
    </source>
</evidence>
<keyword evidence="1" id="KW-1133">Transmembrane helix</keyword>
<accession>A0AAV2YTA0</accession>
<comment type="caution">
    <text evidence="2">The sequence shown here is derived from an EMBL/GenBank/DDBJ whole genome shotgun (WGS) entry which is preliminary data.</text>
</comment>